<protein>
    <recommendedName>
        <fullName evidence="5">RING-type domain-containing protein</fullName>
    </recommendedName>
</protein>
<feature type="compositionally biased region" description="Acidic residues" evidence="4">
    <location>
        <begin position="96"/>
        <end position="110"/>
    </location>
</feature>
<feature type="compositionally biased region" description="Basic and acidic residues" evidence="4">
    <location>
        <begin position="474"/>
        <end position="484"/>
    </location>
</feature>
<feature type="compositionally biased region" description="Acidic residues" evidence="4">
    <location>
        <begin position="222"/>
        <end position="240"/>
    </location>
</feature>
<dbReference type="GO" id="GO:0008270">
    <property type="term" value="F:zinc ion binding"/>
    <property type="evidence" value="ECO:0007669"/>
    <property type="project" value="UniProtKB-KW"/>
</dbReference>
<dbReference type="InterPro" id="IPR001841">
    <property type="entry name" value="Znf_RING"/>
</dbReference>
<gene>
    <name evidence="6" type="ORF">PMAYCL1PPCAC_03025</name>
</gene>
<evidence type="ECO:0000256" key="4">
    <source>
        <dbReference type="SAM" id="MobiDB-lite"/>
    </source>
</evidence>
<dbReference type="PANTHER" id="PTHR21578">
    <property type="entry name" value="PROTEIN CBG03826"/>
    <property type="match status" value="1"/>
</dbReference>
<feature type="compositionally biased region" description="Basic residues" evidence="4">
    <location>
        <begin position="427"/>
        <end position="437"/>
    </location>
</feature>
<feature type="region of interest" description="Disordered" evidence="4">
    <location>
        <begin position="47"/>
        <end position="486"/>
    </location>
</feature>
<evidence type="ECO:0000313" key="7">
    <source>
        <dbReference type="Proteomes" id="UP001328107"/>
    </source>
</evidence>
<evidence type="ECO:0000259" key="5">
    <source>
        <dbReference type="PROSITE" id="PS50089"/>
    </source>
</evidence>
<feature type="compositionally biased region" description="Basic and acidic residues" evidence="4">
    <location>
        <begin position="75"/>
        <end position="95"/>
    </location>
</feature>
<feature type="compositionally biased region" description="Low complexity" evidence="4">
    <location>
        <begin position="451"/>
        <end position="462"/>
    </location>
</feature>
<dbReference type="PROSITE" id="PS50089">
    <property type="entry name" value="ZF_RING_2"/>
    <property type="match status" value="1"/>
</dbReference>
<accession>A0AAN4Z7V5</accession>
<dbReference type="EMBL" id="BTRK01000001">
    <property type="protein sequence ID" value="GMR32830.1"/>
    <property type="molecule type" value="Genomic_DNA"/>
</dbReference>
<evidence type="ECO:0000256" key="2">
    <source>
        <dbReference type="ARBA" id="ARBA00022833"/>
    </source>
</evidence>
<feature type="compositionally biased region" description="Basic and acidic residues" evidence="4">
    <location>
        <begin position="138"/>
        <end position="162"/>
    </location>
</feature>
<reference evidence="7" key="1">
    <citation type="submission" date="2022-10" db="EMBL/GenBank/DDBJ databases">
        <title>Genome assembly of Pristionchus species.</title>
        <authorList>
            <person name="Yoshida K."/>
            <person name="Sommer R.J."/>
        </authorList>
    </citation>
    <scope>NUCLEOTIDE SEQUENCE [LARGE SCALE GENOMIC DNA]</scope>
    <source>
        <strain evidence="7">RS5460</strain>
    </source>
</reference>
<evidence type="ECO:0000313" key="6">
    <source>
        <dbReference type="EMBL" id="GMR32830.1"/>
    </source>
</evidence>
<dbReference type="SUPFAM" id="SSF57850">
    <property type="entry name" value="RING/U-box"/>
    <property type="match status" value="1"/>
</dbReference>
<name>A0AAN4Z7V5_9BILA</name>
<organism evidence="6 7">
    <name type="scientific">Pristionchus mayeri</name>
    <dbReference type="NCBI Taxonomy" id="1317129"/>
    <lineage>
        <taxon>Eukaryota</taxon>
        <taxon>Metazoa</taxon>
        <taxon>Ecdysozoa</taxon>
        <taxon>Nematoda</taxon>
        <taxon>Chromadorea</taxon>
        <taxon>Rhabditida</taxon>
        <taxon>Rhabditina</taxon>
        <taxon>Diplogasteromorpha</taxon>
        <taxon>Diplogasteroidea</taxon>
        <taxon>Neodiplogasteridae</taxon>
        <taxon>Pristionchus</taxon>
    </lineage>
</organism>
<keyword evidence="7" id="KW-1185">Reference proteome</keyword>
<feature type="compositionally biased region" description="Basic and acidic residues" evidence="4">
    <location>
        <begin position="404"/>
        <end position="425"/>
    </location>
</feature>
<dbReference type="InterPro" id="IPR013083">
    <property type="entry name" value="Znf_RING/FYVE/PHD"/>
</dbReference>
<dbReference type="Proteomes" id="UP001328107">
    <property type="component" value="Unassembled WGS sequence"/>
</dbReference>
<feature type="domain" description="RING-type" evidence="5">
    <location>
        <begin position="496"/>
        <end position="539"/>
    </location>
</feature>
<dbReference type="Gene3D" id="3.30.40.10">
    <property type="entry name" value="Zinc/RING finger domain, C3HC4 (zinc finger)"/>
    <property type="match status" value="1"/>
</dbReference>
<sequence>SMPYVRRQYGNLSRWRNLTETNHSRNGVVVNAGVNRVRRVSFDLTRADSGLSEDSSRSSEVDSEDDSDSSIDSSRSNDSESNPRRRTVRSESSHDSEEDSEDGESEDSNDSSERSESRSEATSNEEDNSHLVSTGHLVRGDEQTSSEEERNGFRHVIREPASRRVVLRVSYDLTRADCGSTEDESESSIDSSRSSDSEDDSVSAMVLPNPRRSRRARSSEDGSSESNEEESESDEESSEEERERERSFAVCSDDTTAPSLRTESEDSNDERFMGMLAPMHGRSYSTSSDETESTTDASEDEISEDEEDDEKGYTSEEEEEEDYTSEEEEDEEGDDVSDEESDEESCLEDEEMLSEDDDEEASSPPCCPSHATRPRLPMSATAPAPVQHSNDPNTGRRIGTAIRIHRDEEEQNEGGRRGNERESAMVRHARRDGRRVIRVSISESDDDDSGDLSSDSDVSIPESSEEDEISEDEREQREAEDKQRVTSASTALLGACTICHEDDVVEPAMCKNCKNIVGCYTCVSRWMRAANQPQCPLCREKWTESADSAIAVRLLY</sequence>
<feature type="non-terminal residue" evidence="6">
    <location>
        <position position="1"/>
    </location>
</feature>
<feature type="compositionally biased region" description="Acidic residues" evidence="4">
    <location>
        <begin position="289"/>
        <end position="361"/>
    </location>
</feature>
<keyword evidence="2" id="KW-0862">Zinc</keyword>
<keyword evidence="1 3" id="KW-0863">Zinc-finger</keyword>
<dbReference type="AlphaFoldDB" id="A0AAN4Z7V5"/>
<evidence type="ECO:0000256" key="3">
    <source>
        <dbReference type="PROSITE-ProRule" id="PRU00175"/>
    </source>
</evidence>
<comment type="caution">
    <text evidence="6">The sequence shown here is derived from an EMBL/GenBank/DDBJ whole genome shotgun (WGS) entry which is preliminary data.</text>
</comment>
<dbReference type="PANTHER" id="PTHR21578:SF9">
    <property type="entry name" value="RING-TYPE DOMAIN-CONTAINING PROTEIN"/>
    <property type="match status" value="1"/>
</dbReference>
<keyword evidence="1 3" id="KW-0479">Metal-binding</keyword>
<proteinExistence type="predicted"/>
<evidence type="ECO:0000256" key="1">
    <source>
        <dbReference type="ARBA" id="ARBA00022771"/>
    </source>
</evidence>
<feature type="compositionally biased region" description="Acidic residues" evidence="4">
    <location>
        <begin position="463"/>
        <end position="473"/>
    </location>
</feature>